<dbReference type="PANTHER" id="PTHR34135">
    <property type="entry name" value="LYSOZYME"/>
    <property type="match status" value="1"/>
</dbReference>
<dbReference type="GO" id="GO:0003796">
    <property type="term" value="F:lysozyme activity"/>
    <property type="evidence" value="ECO:0007669"/>
    <property type="project" value="InterPro"/>
</dbReference>
<dbReference type="RefSeq" id="WP_057741711.1">
    <property type="nucleotide sequence ID" value="NZ_JQBW01000010.1"/>
</dbReference>
<dbReference type="InterPro" id="IPR017853">
    <property type="entry name" value="GH"/>
</dbReference>
<dbReference type="Proteomes" id="UP000050934">
    <property type="component" value="Unassembled WGS sequence"/>
</dbReference>
<feature type="chain" id="PRO_5006418048" evidence="2">
    <location>
        <begin position="37"/>
        <end position="812"/>
    </location>
</feature>
<dbReference type="EMBL" id="JQBW01000010">
    <property type="protein sequence ID" value="KRN58402.1"/>
    <property type="molecule type" value="Genomic_DNA"/>
</dbReference>
<sequence length="812" mass="90044">MNKDSYPQKVALFCGSALLTLAALGVVNVRPQSVHADTVTPAQTAAVKQPSSLTNQTVNANKPVAANMQAAPIQNVNHVNAATAAQTTPAPNQPIHQVGWDVNSTTADAVDLSWMNANMNEGNFVQLRNQGVKYVMIQLTKGTYMQDPYAAEQVRDAYAAGLGVSAYHFTKFTDHNSAVAEANYFADRADQLGLPASTLMFADVEDQLNSYAGVANDLRAFFDQLSARGYWNHAVYTGLWFDSSYNVSAVVGRNRTWIAKYTWDHQVTPQEKQQMANMGYGAWQFTGYKNGYLLQGYDHIDASVDLGLLGSAIGQGFRSAANLDNLSINPQDQSLNVSGWFASYDSQGRDQYHYIILLDQNNHEIARERVNAGDRPDVANVYRYLYGADHSGFSGSFSLKNPALYAALANGSQLTVIFRNSASADGNSNYSDYWFTQQNFVKNEAYLDHYYVDNGDLYVSGWHAADQSMFNPYQWIIVYDQTTHRELGRMKVNNRQRDDVAKAFPHIYNANQSGFSADFKIADNQSLAAALLHGDSLQVVARYSDDSQSGEGNRVDYWFPARNFGNGSAASLDNFAINGHQLTASGWFANDRSRGASHRYVILFDRTLGHELSRQEVSLISRPDVARAFPNLYNADQSGFSASFDIDTDSQLAKALQNGDQLQAIVRDSDQDNGEGDYVQNWFDAKTFTANNAYLDSFHVNHDKGTIEAAGWHATDQAAGRPYHFDILLDHDNHNAELARVKQATTDRDDVAKAFPDVYNSKHSGFNVSFKLTDSIKAALQANHHLQIVDRYTNDPAGNNNDVDYWFAGRQL</sequence>
<dbReference type="STRING" id="396268.IV45_GL000848"/>
<comment type="similarity">
    <text evidence="1">Belongs to the glycosyl hydrolase 25 family.</text>
</comment>
<evidence type="ECO:0000313" key="3">
    <source>
        <dbReference type="EMBL" id="KRN58402.1"/>
    </source>
</evidence>
<dbReference type="OrthoDB" id="9816557at2"/>
<dbReference type="AlphaFoldDB" id="A0A0R2HZU6"/>
<keyword evidence="4" id="KW-1185">Reference proteome</keyword>
<evidence type="ECO:0000313" key="4">
    <source>
        <dbReference type="Proteomes" id="UP000050934"/>
    </source>
</evidence>
<dbReference type="PANTHER" id="PTHR34135:SF2">
    <property type="entry name" value="LYSOZYME"/>
    <property type="match status" value="1"/>
</dbReference>
<dbReference type="PROSITE" id="PS51904">
    <property type="entry name" value="GLYCOSYL_HYDROL_F25_2"/>
    <property type="match status" value="1"/>
</dbReference>
<dbReference type="PATRIC" id="fig|396268.3.peg.860"/>
<keyword evidence="3" id="KW-0378">Hydrolase</keyword>
<evidence type="ECO:0000256" key="1">
    <source>
        <dbReference type="ARBA" id="ARBA00010646"/>
    </source>
</evidence>
<comment type="caution">
    <text evidence="3">The sequence shown here is derived from an EMBL/GenBank/DDBJ whole genome shotgun (WGS) entry which is preliminary data.</text>
</comment>
<dbReference type="GO" id="GO:0016998">
    <property type="term" value="P:cell wall macromolecule catabolic process"/>
    <property type="evidence" value="ECO:0007669"/>
    <property type="project" value="InterPro"/>
</dbReference>
<name>A0A0R2HZU6_9LACO</name>
<dbReference type="GO" id="GO:0016052">
    <property type="term" value="P:carbohydrate catabolic process"/>
    <property type="evidence" value="ECO:0007669"/>
    <property type="project" value="TreeGrafter"/>
</dbReference>
<reference evidence="3 4" key="1">
    <citation type="journal article" date="2015" name="Genome Announc.">
        <title>Expanding the biotechnology potential of lactobacilli through comparative genomics of 213 strains and associated genera.</title>
        <authorList>
            <person name="Sun Z."/>
            <person name="Harris H.M."/>
            <person name="McCann A."/>
            <person name="Guo C."/>
            <person name="Argimon S."/>
            <person name="Zhang W."/>
            <person name="Yang X."/>
            <person name="Jeffery I.B."/>
            <person name="Cooney J.C."/>
            <person name="Kagawa T.F."/>
            <person name="Liu W."/>
            <person name="Song Y."/>
            <person name="Salvetti E."/>
            <person name="Wrobel A."/>
            <person name="Rasinkangas P."/>
            <person name="Parkhill J."/>
            <person name="Rea M.C."/>
            <person name="O'Sullivan O."/>
            <person name="Ritari J."/>
            <person name="Douillard F.P."/>
            <person name="Paul Ross R."/>
            <person name="Yang R."/>
            <person name="Briner A.E."/>
            <person name="Felis G.E."/>
            <person name="de Vos W.M."/>
            <person name="Barrangou R."/>
            <person name="Klaenhammer T.R."/>
            <person name="Caufield P.W."/>
            <person name="Cui Y."/>
            <person name="Zhang H."/>
            <person name="O'Toole P.W."/>
        </authorList>
    </citation>
    <scope>NUCLEOTIDE SEQUENCE [LARGE SCALE GENOMIC DNA]</scope>
    <source>
        <strain evidence="3 4">DSM 17896</strain>
    </source>
</reference>
<dbReference type="InterPro" id="IPR002053">
    <property type="entry name" value="Glyco_hydro_25"/>
</dbReference>
<evidence type="ECO:0000256" key="2">
    <source>
        <dbReference type="SAM" id="SignalP"/>
    </source>
</evidence>
<dbReference type="GO" id="GO:0009253">
    <property type="term" value="P:peptidoglycan catabolic process"/>
    <property type="evidence" value="ECO:0007669"/>
    <property type="project" value="InterPro"/>
</dbReference>
<dbReference type="SUPFAM" id="SSF51445">
    <property type="entry name" value="(Trans)glycosidases"/>
    <property type="match status" value="1"/>
</dbReference>
<dbReference type="Pfam" id="PF01183">
    <property type="entry name" value="Glyco_hydro_25"/>
    <property type="match status" value="1"/>
</dbReference>
<dbReference type="Gene3D" id="3.20.20.80">
    <property type="entry name" value="Glycosidases"/>
    <property type="match status" value="1"/>
</dbReference>
<protein>
    <submittedName>
        <fullName evidence="3">Glycosyl hydrolase family 25</fullName>
    </submittedName>
</protein>
<feature type="signal peptide" evidence="2">
    <location>
        <begin position="1"/>
        <end position="36"/>
    </location>
</feature>
<keyword evidence="2" id="KW-0732">Signal</keyword>
<gene>
    <name evidence="3" type="ORF">IV45_GL000848</name>
</gene>
<proteinExistence type="inferred from homology"/>
<organism evidence="3 4">
    <name type="scientific">Limosilactobacillus secaliphilus</name>
    <dbReference type="NCBI Taxonomy" id="396268"/>
    <lineage>
        <taxon>Bacteria</taxon>
        <taxon>Bacillati</taxon>
        <taxon>Bacillota</taxon>
        <taxon>Bacilli</taxon>
        <taxon>Lactobacillales</taxon>
        <taxon>Lactobacillaceae</taxon>
        <taxon>Limosilactobacillus</taxon>
    </lineage>
</organism>
<accession>A0A0R2HZU6</accession>